<gene>
    <name evidence="2" type="ORF">OHV25_00180</name>
    <name evidence="3" type="ORF">OHV25_39660</name>
</gene>
<accession>A0AAU2GQN1</accession>
<organism evidence="2">
    <name type="scientific">Streptomyces sp. NBC_00060</name>
    <dbReference type="NCBI Taxonomy" id="2975636"/>
    <lineage>
        <taxon>Bacteria</taxon>
        <taxon>Bacillati</taxon>
        <taxon>Actinomycetota</taxon>
        <taxon>Actinomycetes</taxon>
        <taxon>Kitasatosporales</taxon>
        <taxon>Streptomycetaceae</taxon>
        <taxon>Streptomyces</taxon>
    </lineage>
</organism>
<dbReference type="Gene3D" id="3.90.550.10">
    <property type="entry name" value="Spore Coat Polysaccharide Biosynthesis Protein SpsA, Chain A"/>
    <property type="match status" value="1"/>
</dbReference>
<evidence type="ECO:0000259" key="1">
    <source>
        <dbReference type="Pfam" id="PF00535"/>
    </source>
</evidence>
<dbReference type="InterPro" id="IPR050834">
    <property type="entry name" value="Glycosyltransf_2"/>
</dbReference>
<dbReference type="AlphaFoldDB" id="A0AAU2GQN1"/>
<dbReference type="PANTHER" id="PTHR43685:SF2">
    <property type="entry name" value="GLYCOSYLTRANSFERASE 2-LIKE DOMAIN-CONTAINING PROTEIN"/>
    <property type="match status" value="1"/>
</dbReference>
<dbReference type="SUPFAM" id="SSF53448">
    <property type="entry name" value="Nucleotide-diphospho-sugar transferases"/>
    <property type="match status" value="1"/>
</dbReference>
<feature type="domain" description="Glycosyltransferase 2-like" evidence="1">
    <location>
        <begin position="17"/>
        <end position="137"/>
    </location>
</feature>
<reference evidence="2" key="1">
    <citation type="submission" date="2022-10" db="EMBL/GenBank/DDBJ databases">
        <title>The complete genomes of actinobacterial strains from the NBC collection.</title>
        <authorList>
            <person name="Joergensen T.S."/>
            <person name="Alvarez Arevalo M."/>
            <person name="Sterndorff E.B."/>
            <person name="Faurdal D."/>
            <person name="Vuksanovic O."/>
            <person name="Mourched A.-S."/>
            <person name="Charusanti P."/>
            <person name="Shaw S."/>
            <person name="Blin K."/>
            <person name="Weber T."/>
        </authorList>
    </citation>
    <scope>NUCLEOTIDE SEQUENCE</scope>
    <source>
        <strain evidence="2">NBC_00060</strain>
    </source>
</reference>
<dbReference type="Pfam" id="PF00535">
    <property type="entry name" value="Glycos_transf_2"/>
    <property type="match status" value="1"/>
</dbReference>
<evidence type="ECO:0000313" key="3">
    <source>
        <dbReference type="EMBL" id="WTU45247.1"/>
    </source>
</evidence>
<protein>
    <submittedName>
        <fullName evidence="2">Glycosyltransferase family 2 protein</fullName>
    </submittedName>
</protein>
<evidence type="ECO:0000313" key="2">
    <source>
        <dbReference type="EMBL" id="WTU38112.1"/>
    </source>
</evidence>
<dbReference type="PANTHER" id="PTHR43685">
    <property type="entry name" value="GLYCOSYLTRANSFERASE"/>
    <property type="match status" value="1"/>
</dbReference>
<dbReference type="InterPro" id="IPR001173">
    <property type="entry name" value="Glyco_trans_2-like"/>
</dbReference>
<dbReference type="EMBL" id="CP108253">
    <property type="protein sequence ID" value="WTU45247.1"/>
    <property type="molecule type" value="Genomic_DNA"/>
</dbReference>
<name>A0AAU2GQN1_9ACTN</name>
<proteinExistence type="predicted"/>
<sequence length="316" mass="35017">MPSANEVGATMERPLVSLLISSRNRPRLLYDAVRSVLDGSTLPDEIVVVDQSDAPNEALKSLQTPDTVVFRYITSDTRGISRSRNLAFGYASHPVIVVIDDDCLVAKDWLEVIVRALLQAGPRAVVTGRVLAGAAEEQGAFAPSLHTDDQAAEFTGRITIDPLATFNFALYAETFTEIGPFDSRIGPGTRFPSSEDNDYGYRLLLAGYSIVFEPAALVHHRAWRTERNYLAVRFAYGRGQGGYYGKYLARGDWFMLRKLVHALKRRASRMRQGGRLGVLGELAWIAGWSVGTADWLLRPSRLDERHSRSADGSRGW</sequence>
<dbReference type="InterPro" id="IPR029044">
    <property type="entry name" value="Nucleotide-diphossugar_trans"/>
</dbReference>
<dbReference type="EMBL" id="CP108253">
    <property type="protein sequence ID" value="WTU38112.1"/>
    <property type="molecule type" value="Genomic_DNA"/>
</dbReference>
<dbReference type="CDD" id="cd00761">
    <property type="entry name" value="Glyco_tranf_GTA_type"/>
    <property type="match status" value="1"/>
</dbReference>